<gene>
    <name evidence="1" type="ORF">WN72_18865</name>
</gene>
<protein>
    <submittedName>
        <fullName evidence="1">Uncharacterized protein</fullName>
    </submittedName>
</protein>
<dbReference type="Proteomes" id="UP000594015">
    <property type="component" value="Chromosome"/>
</dbReference>
<dbReference type="EMBL" id="CP030050">
    <property type="protein sequence ID" value="QOZ68134.1"/>
    <property type="molecule type" value="Genomic_DNA"/>
</dbReference>
<dbReference type="AlphaFoldDB" id="A0AAE7NSW6"/>
<name>A0AAE7NSW6_9BRAD</name>
<proteinExistence type="predicted"/>
<accession>A0AAE7NSW6</accession>
<sequence length="62" mass="7477">MIDERLVRLKVYSNNIHRYRRLLRGTLTEQERQFVERRLRDEQLAMQSLTADGLPLDDSRCT</sequence>
<organism evidence="1 2">
    <name type="scientific">Bradyrhizobium arachidis</name>
    <dbReference type="NCBI Taxonomy" id="858423"/>
    <lineage>
        <taxon>Bacteria</taxon>
        <taxon>Pseudomonadati</taxon>
        <taxon>Pseudomonadota</taxon>
        <taxon>Alphaproteobacteria</taxon>
        <taxon>Hyphomicrobiales</taxon>
        <taxon>Nitrobacteraceae</taxon>
        <taxon>Bradyrhizobium</taxon>
    </lineage>
</organism>
<reference evidence="1 2" key="1">
    <citation type="submission" date="2018-06" db="EMBL/GenBank/DDBJ databases">
        <title>Comparative genomics of Bradyrhizobium nodulating Arachidis hypogaea.</title>
        <authorList>
            <person name="Li Y."/>
        </authorList>
    </citation>
    <scope>NUCLEOTIDE SEQUENCE [LARGE SCALE GENOMIC DNA]</scope>
    <source>
        <strain evidence="1 2">CCBAU 051107</strain>
    </source>
</reference>
<dbReference type="KEGG" id="barh:WN72_18865"/>
<evidence type="ECO:0000313" key="2">
    <source>
        <dbReference type="Proteomes" id="UP000594015"/>
    </source>
</evidence>
<evidence type="ECO:0000313" key="1">
    <source>
        <dbReference type="EMBL" id="QOZ68134.1"/>
    </source>
</evidence>